<organism evidence="3 4">
    <name type="scientific">Roseibium album</name>
    <dbReference type="NCBI Taxonomy" id="311410"/>
    <lineage>
        <taxon>Bacteria</taxon>
        <taxon>Pseudomonadati</taxon>
        <taxon>Pseudomonadota</taxon>
        <taxon>Alphaproteobacteria</taxon>
        <taxon>Hyphomicrobiales</taxon>
        <taxon>Stappiaceae</taxon>
        <taxon>Roseibium</taxon>
    </lineage>
</organism>
<dbReference type="RefSeq" id="WP_055391853.1">
    <property type="nucleotide sequence ID" value="NZ_CXWA01000019.1"/>
</dbReference>
<evidence type="ECO:0000313" key="4">
    <source>
        <dbReference type="Proteomes" id="UP000049983"/>
    </source>
</evidence>
<keyword evidence="1" id="KW-1133">Transmembrane helix</keyword>
<sequence length="206" mass="21465">MTIRSLAIAAALVALTATSGLAATVQLNVVGGQLFGARNVDVNGTFYDVEFVDGTCAIVFNGCDSVSDFEFSTLDLAEAAAISLGDTVFVDGPLGDFDSDPTLTVGIDTFAGSGRGTITVPYDFTSEFGIERIVARSFVNRETSDLLSFSLVPIGADLSDDDTRTFARFTPSQLTPVPLPAGGFLLLAGLAGLGALRARRNKDTAH</sequence>
<dbReference type="Proteomes" id="UP000049983">
    <property type="component" value="Unassembled WGS sequence"/>
</dbReference>
<name>A0A0M6ZKV3_9HYPH</name>
<dbReference type="OrthoDB" id="8566501at2"/>
<dbReference type="NCBIfam" id="TIGR03370">
    <property type="entry name" value="VPLPA-CTERM"/>
    <property type="match status" value="1"/>
</dbReference>
<dbReference type="STRING" id="311410.LA5095_06224"/>
<evidence type="ECO:0000313" key="3">
    <source>
        <dbReference type="EMBL" id="CTQ79460.1"/>
    </source>
</evidence>
<keyword evidence="1" id="KW-0812">Transmembrane</keyword>
<feature type="transmembrane region" description="Helical" evidence="1">
    <location>
        <begin position="177"/>
        <end position="196"/>
    </location>
</feature>
<feature type="signal peptide" evidence="2">
    <location>
        <begin position="1"/>
        <end position="22"/>
    </location>
</feature>
<evidence type="ECO:0000256" key="2">
    <source>
        <dbReference type="SAM" id="SignalP"/>
    </source>
</evidence>
<evidence type="ECO:0000256" key="1">
    <source>
        <dbReference type="SAM" id="Phobius"/>
    </source>
</evidence>
<dbReference type="GeneID" id="97673430"/>
<dbReference type="InterPro" id="IPR022472">
    <property type="entry name" value="VPLPA-CTERM"/>
</dbReference>
<dbReference type="AlphaFoldDB" id="A0A0M6ZKV3"/>
<dbReference type="EMBL" id="CXWC01000019">
    <property type="protein sequence ID" value="CTQ79460.1"/>
    <property type="molecule type" value="Genomic_DNA"/>
</dbReference>
<reference evidence="4" key="1">
    <citation type="submission" date="2015-07" db="EMBL/GenBank/DDBJ databases">
        <authorList>
            <person name="Rodrigo-Torres Lidia"/>
            <person name="Arahal R.David."/>
        </authorList>
    </citation>
    <scope>NUCLEOTIDE SEQUENCE [LARGE SCALE GENOMIC DNA]</scope>
    <source>
        <strain evidence="4">CECT 5096</strain>
    </source>
</reference>
<proteinExistence type="predicted"/>
<feature type="chain" id="PRO_5009787829" evidence="2">
    <location>
        <begin position="23"/>
        <end position="206"/>
    </location>
</feature>
<accession>A0A0M6ZKV3</accession>
<keyword evidence="1" id="KW-0472">Membrane</keyword>
<gene>
    <name evidence="3" type="ORF">LA5096_06205</name>
</gene>
<protein>
    <submittedName>
        <fullName evidence="3">VPLPA-CTERM protein sorting domain protein</fullName>
    </submittedName>
</protein>
<keyword evidence="2" id="KW-0732">Signal</keyword>
<keyword evidence="4" id="KW-1185">Reference proteome</keyword>